<proteinExistence type="predicted"/>
<sequence length="268" mass="29047">MRGGSAVAALATLTLAACTMGPDYKNMPGYGQGSGERIDGSRLGGYANPSEVAATDIAFSRAARDEGQWTAFRRFAADGAVIHGRNGPIDADPWLAAQDDPPAPVQWTPTAVWSSCDGSVAVTQGKFAEPEGQWGYYVTVWERQRDGRYRWVYDMGAPDDQLTAAENARRDSTPTGENAIVIRAIEAIEGRVADCPSASALPDPRPPLVPVDLAAEGQNSSRDRTLAWNWSQLNTGRRLFDVRLFKDGKFETVFGFEVDPDGKHVPDQ</sequence>
<evidence type="ECO:0008006" key="3">
    <source>
        <dbReference type="Google" id="ProtNLM"/>
    </source>
</evidence>
<gene>
    <name evidence="1" type="ORF">GCM10010923_02570</name>
</gene>
<name>A0ABQ1F380_9SPHN</name>
<evidence type="ECO:0000313" key="1">
    <source>
        <dbReference type="EMBL" id="GFZ97983.1"/>
    </source>
</evidence>
<dbReference type="Proteomes" id="UP000603317">
    <property type="component" value="Unassembled WGS sequence"/>
</dbReference>
<reference evidence="2" key="1">
    <citation type="journal article" date="2019" name="Int. J. Syst. Evol. Microbiol.">
        <title>The Global Catalogue of Microorganisms (GCM) 10K type strain sequencing project: providing services to taxonomists for standard genome sequencing and annotation.</title>
        <authorList>
            <consortium name="The Broad Institute Genomics Platform"/>
            <consortium name="The Broad Institute Genome Sequencing Center for Infectious Disease"/>
            <person name="Wu L."/>
            <person name="Ma J."/>
        </authorList>
    </citation>
    <scope>NUCLEOTIDE SEQUENCE [LARGE SCALE GENOMIC DNA]</scope>
    <source>
        <strain evidence="2">CGMCC 1.15297</strain>
    </source>
</reference>
<accession>A0ABQ1F380</accession>
<protein>
    <recommendedName>
        <fullName evidence="3">Lipoprotein</fullName>
    </recommendedName>
</protein>
<organism evidence="1 2">
    <name type="scientific">Blastomonas marina</name>
    <dbReference type="NCBI Taxonomy" id="1867408"/>
    <lineage>
        <taxon>Bacteria</taxon>
        <taxon>Pseudomonadati</taxon>
        <taxon>Pseudomonadota</taxon>
        <taxon>Alphaproteobacteria</taxon>
        <taxon>Sphingomonadales</taxon>
        <taxon>Sphingomonadaceae</taxon>
        <taxon>Blastomonas</taxon>
    </lineage>
</organism>
<comment type="caution">
    <text evidence="1">The sequence shown here is derived from an EMBL/GenBank/DDBJ whole genome shotgun (WGS) entry which is preliminary data.</text>
</comment>
<dbReference type="RefSeq" id="WP_188640981.1">
    <property type="nucleotide sequence ID" value="NZ_BMID01000001.1"/>
</dbReference>
<evidence type="ECO:0000313" key="2">
    <source>
        <dbReference type="Proteomes" id="UP000603317"/>
    </source>
</evidence>
<keyword evidence="2" id="KW-1185">Reference proteome</keyword>
<dbReference type="PROSITE" id="PS51257">
    <property type="entry name" value="PROKAR_LIPOPROTEIN"/>
    <property type="match status" value="1"/>
</dbReference>
<dbReference type="EMBL" id="BMID01000001">
    <property type="protein sequence ID" value="GFZ97983.1"/>
    <property type="molecule type" value="Genomic_DNA"/>
</dbReference>
<dbReference type="Gene3D" id="3.10.450.50">
    <property type="match status" value="1"/>
</dbReference>